<reference evidence="2 3" key="1">
    <citation type="submission" date="2015-01" db="EMBL/GenBank/DDBJ databases">
        <title>Deinococcus puniceus/DY1/ whole genome sequencing.</title>
        <authorList>
            <person name="Kim M.K."/>
            <person name="Srinivasan S."/>
            <person name="Lee J.-J."/>
        </authorList>
    </citation>
    <scope>NUCLEOTIDE SEQUENCE [LARGE SCALE GENOMIC DNA]</scope>
    <source>
        <strain evidence="2 3">DY1</strain>
    </source>
</reference>
<dbReference type="Pfam" id="PF19671">
    <property type="entry name" value="DUF6174"/>
    <property type="match status" value="1"/>
</dbReference>
<evidence type="ECO:0000313" key="3">
    <source>
        <dbReference type="Proteomes" id="UP000077363"/>
    </source>
</evidence>
<evidence type="ECO:0008006" key="4">
    <source>
        <dbReference type="Google" id="ProtNLM"/>
    </source>
</evidence>
<feature type="chain" id="PRO_5008000471" description="Lipoprotein" evidence="1">
    <location>
        <begin position="24"/>
        <end position="179"/>
    </location>
</feature>
<protein>
    <recommendedName>
        <fullName evidence="4">Lipoprotein</fullName>
    </recommendedName>
</protein>
<dbReference type="Proteomes" id="UP000077363">
    <property type="component" value="Chromosome"/>
</dbReference>
<evidence type="ECO:0000313" key="2">
    <source>
        <dbReference type="EMBL" id="ANE43102.1"/>
    </source>
</evidence>
<dbReference type="STRING" id="1182568.SU48_04200"/>
<organism evidence="2 3">
    <name type="scientific">Deinococcus puniceus</name>
    <dbReference type="NCBI Taxonomy" id="1182568"/>
    <lineage>
        <taxon>Bacteria</taxon>
        <taxon>Thermotogati</taxon>
        <taxon>Deinococcota</taxon>
        <taxon>Deinococci</taxon>
        <taxon>Deinococcales</taxon>
        <taxon>Deinococcaceae</taxon>
        <taxon>Deinococcus</taxon>
    </lineage>
</organism>
<keyword evidence="3" id="KW-1185">Reference proteome</keyword>
<dbReference type="KEGG" id="dpu:SU48_04200"/>
<accession>A0A172T825</accession>
<proteinExistence type="predicted"/>
<dbReference type="OrthoDB" id="72660at2"/>
<evidence type="ECO:0000256" key="1">
    <source>
        <dbReference type="SAM" id="SignalP"/>
    </source>
</evidence>
<dbReference type="PROSITE" id="PS51257">
    <property type="entry name" value="PROKAR_LIPOPROTEIN"/>
    <property type="match status" value="1"/>
</dbReference>
<dbReference type="RefSeq" id="WP_064014156.1">
    <property type="nucleotide sequence ID" value="NZ_CP011387.1"/>
</dbReference>
<keyword evidence="1" id="KW-0732">Signal</keyword>
<sequence>MMRSVLLAVLTLSLSACMNKPVAATSGGAEPQPQPQTQPAACVDSYTRPDFARLNADLGAARTRWQAAAPSTYAYDFAQYALPVRFPAVRVTVSGGAVQSVAVKAGEQGEPSAQARATVEDLFQNIADALAYQQGQPCPEIEAEYDAQDGHPTRLFSGTEEANVADGEGEWNVTGFERR</sequence>
<name>A0A172T825_9DEIO</name>
<dbReference type="EMBL" id="CP011387">
    <property type="protein sequence ID" value="ANE43102.1"/>
    <property type="molecule type" value="Genomic_DNA"/>
</dbReference>
<dbReference type="InterPro" id="IPR046172">
    <property type="entry name" value="DUF6174"/>
</dbReference>
<gene>
    <name evidence="2" type="ORF">SU48_04200</name>
</gene>
<dbReference type="AlphaFoldDB" id="A0A172T825"/>
<dbReference type="PATRIC" id="fig|1182568.3.peg.876"/>
<feature type="signal peptide" evidence="1">
    <location>
        <begin position="1"/>
        <end position="23"/>
    </location>
</feature>